<feature type="region of interest" description="Disordered" evidence="1">
    <location>
        <begin position="75"/>
        <end position="103"/>
    </location>
</feature>
<sequence length="103" mass="11230">MARNNDHRPVGVQELIIGVRVLMRRNTEADVIGEIVEDFAALTDSGGRGHEWAPAHRWAIALDDGRLIFADTEDLTIDPSSPRSVPDSGPAPAVRTPGRHRGE</sequence>
<dbReference type="AlphaFoldDB" id="A0A2S8IMB7"/>
<dbReference type="EMBL" id="PUIO01000070">
    <property type="protein sequence ID" value="PQP15893.1"/>
    <property type="molecule type" value="Genomic_DNA"/>
</dbReference>
<organism evidence="2 3">
    <name type="scientific">Rhodococcus opacus</name>
    <name type="common">Nocardia opaca</name>
    <dbReference type="NCBI Taxonomy" id="37919"/>
    <lineage>
        <taxon>Bacteria</taxon>
        <taxon>Bacillati</taxon>
        <taxon>Actinomycetota</taxon>
        <taxon>Actinomycetes</taxon>
        <taxon>Mycobacteriales</taxon>
        <taxon>Nocardiaceae</taxon>
        <taxon>Rhodococcus</taxon>
    </lineage>
</organism>
<evidence type="ECO:0000313" key="3">
    <source>
        <dbReference type="Proteomes" id="UP000239290"/>
    </source>
</evidence>
<evidence type="ECO:0000313" key="2">
    <source>
        <dbReference type="EMBL" id="PQP15893.1"/>
    </source>
</evidence>
<accession>A0A2S8IMB7</accession>
<name>A0A2S8IMB7_RHOOP</name>
<proteinExistence type="predicted"/>
<reference evidence="3" key="1">
    <citation type="submission" date="2018-02" db="EMBL/GenBank/DDBJ databases">
        <title>Draft genome sequencing of Rhodococcus opacus KU647198.</title>
        <authorList>
            <person name="Zheng B.-X."/>
        </authorList>
    </citation>
    <scope>NUCLEOTIDE SEQUENCE [LARGE SCALE GENOMIC DNA]</scope>
    <source>
        <strain evidence="3">04-OD7</strain>
    </source>
</reference>
<evidence type="ECO:0000256" key="1">
    <source>
        <dbReference type="SAM" id="MobiDB-lite"/>
    </source>
</evidence>
<gene>
    <name evidence="2" type="ORF">C5613_37640</name>
</gene>
<protein>
    <submittedName>
        <fullName evidence="2">Uncharacterized protein</fullName>
    </submittedName>
</protein>
<dbReference type="RefSeq" id="WP_105422486.1">
    <property type="nucleotide sequence ID" value="NZ_PUIO01000070.1"/>
</dbReference>
<dbReference type="Proteomes" id="UP000239290">
    <property type="component" value="Unassembled WGS sequence"/>
</dbReference>
<comment type="caution">
    <text evidence="2">The sequence shown here is derived from an EMBL/GenBank/DDBJ whole genome shotgun (WGS) entry which is preliminary data.</text>
</comment>